<dbReference type="Pfam" id="PF25558">
    <property type="entry name" value="DUF7930"/>
    <property type="match status" value="1"/>
</dbReference>
<keyword evidence="3" id="KW-1185">Reference proteome</keyword>
<proteinExistence type="predicted"/>
<dbReference type="STRING" id="6277.A0A498SAS9"/>
<feature type="domain" description="DUF7930" evidence="1">
    <location>
        <begin position="194"/>
        <end position="263"/>
    </location>
</feature>
<reference evidence="2 3" key="1">
    <citation type="submission" date="2018-08" db="EMBL/GenBank/DDBJ databases">
        <authorList>
            <person name="Laetsch R D."/>
            <person name="Stevens L."/>
            <person name="Kumar S."/>
            <person name="Blaxter L. M."/>
        </authorList>
    </citation>
    <scope>NUCLEOTIDE SEQUENCE [LARGE SCALE GENOMIC DNA]</scope>
</reference>
<gene>
    <name evidence="2" type="ORF">NAV_LOCUS507</name>
</gene>
<dbReference type="OrthoDB" id="5789733at2759"/>
<sequence>MERKKEISSTGQITRVDVKFAYLINEKCGCVFIPPCSALPKNCPSPDLTLFYKAGDIVHFTAVSQQGKNDCKWLATKVTPSANNDIYQAPRCELKTLHQVVTITLVTETYAYAISDELGMIFVPGAAFQQIEVTKLDSYLVVGDNIVVHIRSQAPRRGCNWIAEHATKITALNAAASSVMYVSGNENSCNYIKRGKGIIVWADHLTAYVMNNCNEKVICPILTWMGGNNDNLLAENLCDVVEVFYEALFTNVGLRAKWWSTKSPRKNVADSYTQTALTDFWMKISMKVYRDDCLSALCRLDGWTCVFARIVSVKPLEVEDDISRLCLYNIAEDVLFADIHCGDYCYLLLDTTVRPMRCTRITVVPVEIAPLAKYQLKLARNLEEEEFSIML</sequence>
<dbReference type="AlphaFoldDB" id="A0A498SAS9"/>
<dbReference type="Proteomes" id="UP000276991">
    <property type="component" value="Unassembled WGS sequence"/>
</dbReference>
<name>A0A498SAS9_ACAVI</name>
<dbReference type="InterPro" id="IPR057690">
    <property type="entry name" value="DUF7930"/>
</dbReference>
<accession>A0A498SAS9</accession>
<dbReference type="EMBL" id="UPTC01000032">
    <property type="protein sequence ID" value="VBB25677.1"/>
    <property type="molecule type" value="Genomic_DNA"/>
</dbReference>
<evidence type="ECO:0000313" key="3">
    <source>
        <dbReference type="Proteomes" id="UP000276991"/>
    </source>
</evidence>
<organism evidence="2 3">
    <name type="scientific">Acanthocheilonema viteae</name>
    <name type="common">Filarial nematode worm</name>
    <name type="synonym">Dipetalonema viteae</name>
    <dbReference type="NCBI Taxonomy" id="6277"/>
    <lineage>
        <taxon>Eukaryota</taxon>
        <taxon>Metazoa</taxon>
        <taxon>Ecdysozoa</taxon>
        <taxon>Nematoda</taxon>
        <taxon>Chromadorea</taxon>
        <taxon>Rhabditida</taxon>
        <taxon>Spirurina</taxon>
        <taxon>Spiruromorpha</taxon>
        <taxon>Filarioidea</taxon>
        <taxon>Onchocercidae</taxon>
        <taxon>Acanthocheilonema</taxon>
    </lineage>
</organism>
<protein>
    <recommendedName>
        <fullName evidence="1">DUF7930 domain-containing protein</fullName>
    </recommendedName>
</protein>
<evidence type="ECO:0000313" key="2">
    <source>
        <dbReference type="EMBL" id="VBB25677.1"/>
    </source>
</evidence>
<evidence type="ECO:0000259" key="1">
    <source>
        <dbReference type="Pfam" id="PF25558"/>
    </source>
</evidence>